<dbReference type="InterPro" id="IPR000504">
    <property type="entry name" value="RRM_dom"/>
</dbReference>
<proteinExistence type="predicted"/>
<feature type="signal peptide" evidence="3">
    <location>
        <begin position="1"/>
        <end position="18"/>
    </location>
</feature>
<keyword evidence="6" id="KW-1185">Reference proteome</keyword>
<feature type="domain" description="RRM" evidence="4">
    <location>
        <begin position="18"/>
        <end position="96"/>
    </location>
</feature>
<dbReference type="AlphaFoldDB" id="A0A179I1D3"/>
<evidence type="ECO:0000313" key="5">
    <source>
        <dbReference type="EMBL" id="OAQ95661.1"/>
    </source>
</evidence>
<dbReference type="SMART" id="SM00360">
    <property type="entry name" value="RRM"/>
    <property type="match status" value="1"/>
</dbReference>
<evidence type="ECO:0000256" key="2">
    <source>
        <dbReference type="PROSITE-ProRule" id="PRU00176"/>
    </source>
</evidence>
<dbReference type="PANTHER" id="PTHR48027">
    <property type="entry name" value="HETEROGENEOUS NUCLEAR RIBONUCLEOPROTEIN 87F-RELATED"/>
    <property type="match status" value="1"/>
</dbReference>
<dbReference type="GO" id="GO:0003723">
    <property type="term" value="F:RNA binding"/>
    <property type="evidence" value="ECO:0007669"/>
    <property type="project" value="UniProtKB-UniRule"/>
</dbReference>
<dbReference type="PROSITE" id="PS50102">
    <property type="entry name" value="RRM"/>
    <property type="match status" value="1"/>
</dbReference>
<evidence type="ECO:0000313" key="6">
    <source>
        <dbReference type="Proteomes" id="UP000243081"/>
    </source>
</evidence>
<reference evidence="5 6" key="1">
    <citation type="submission" date="2016-03" db="EMBL/GenBank/DDBJ databases">
        <title>Fine-scale spatial genetic structure of a fungal parasite of coffee scale insects.</title>
        <authorList>
            <person name="Jackson D."/>
            <person name="Zemenick K.A."/>
            <person name="Malloure B."/>
            <person name="Quandt C.A."/>
            <person name="James T.Y."/>
        </authorList>
    </citation>
    <scope>NUCLEOTIDE SEQUENCE [LARGE SCALE GENOMIC DNA]</scope>
    <source>
        <strain evidence="5 6">UM487</strain>
    </source>
</reference>
<sequence length="96" mass="10510">MKSSIILTFSAFVASTFATLYVGNLSYDATEEDLQSIFSEYGNVDAIKIAVDRETGRSRGFAYVKLDSDDGEDAAIEALDGVEFLGRDLRVSKAKR</sequence>
<protein>
    <recommendedName>
        <fullName evidence="4">RRM domain-containing protein</fullName>
    </recommendedName>
</protein>
<evidence type="ECO:0000256" key="3">
    <source>
        <dbReference type="SAM" id="SignalP"/>
    </source>
</evidence>
<accession>A0A179I1D3</accession>
<dbReference type="SUPFAM" id="SSF54928">
    <property type="entry name" value="RNA-binding domain, RBD"/>
    <property type="match status" value="1"/>
</dbReference>
<dbReference type="InterPro" id="IPR035979">
    <property type="entry name" value="RBD_domain_sf"/>
</dbReference>
<evidence type="ECO:0000256" key="1">
    <source>
        <dbReference type="ARBA" id="ARBA00022884"/>
    </source>
</evidence>
<dbReference type="Gene3D" id="3.30.70.330">
    <property type="match status" value="1"/>
</dbReference>
<feature type="chain" id="PRO_5008104049" description="RRM domain-containing protein" evidence="3">
    <location>
        <begin position="19"/>
        <end position="96"/>
    </location>
</feature>
<gene>
    <name evidence="5" type="ORF">LLEC1_05788</name>
</gene>
<organism evidence="5 6">
    <name type="scientific">Cordyceps confragosa</name>
    <name type="common">Lecanicillium lecanii</name>
    <dbReference type="NCBI Taxonomy" id="2714763"/>
    <lineage>
        <taxon>Eukaryota</taxon>
        <taxon>Fungi</taxon>
        <taxon>Dikarya</taxon>
        <taxon>Ascomycota</taxon>
        <taxon>Pezizomycotina</taxon>
        <taxon>Sordariomycetes</taxon>
        <taxon>Hypocreomycetidae</taxon>
        <taxon>Hypocreales</taxon>
        <taxon>Cordycipitaceae</taxon>
        <taxon>Akanthomyces</taxon>
    </lineage>
</organism>
<dbReference type="InterPro" id="IPR012677">
    <property type="entry name" value="Nucleotide-bd_a/b_plait_sf"/>
</dbReference>
<keyword evidence="1 2" id="KW-0694">RNA-binding</keyword>
<keyword evidence="3" id="KW-0732">Signal</keyword>
<name>A0A179I1D3_CORDF</name>
<dbReference type="InterPro" id="IPR052462">
    <property type="entry name" value="SLIRP/GR-RBP-like"/>
</dbReference>
<evidence type="ECO:0000259" key="4">
    <source>
        <dbReference type="PROSITE" id="PS50102"/>
    </source>
</evidence>
<dbReference type="EMBL" id="LUKN01004709">
    <property type="protein sequence ID" value="OAQ95661.1"/>
    <property type="molecule type" value="Genomic_DNA"/>
</dbReference>
<dbReference type="OrthoDB" id="439808at2759"/>
<dbReference type="OMA" id="LPWNTTA"/>
<dbReference type="Proteomes" id="UP000243081">
    <property type="component" value="Unassembled WGS sequence"/>
</dbReference>
<dbReference type="Pfam" id="PF00076">
    <property type="entry name" value="RRM_1"/>
    <property type="match status" value="1"/>
</dbReference>
<comment type="caution">
    <text evidence="5">The sequence shown here is derived from an EMBL/GenBank/DDBJ whole genome shotgun (WGS) entry which is preliminary data.</text>
</comment>